<dbReference type="NCBIfam" id="TIGR01076">
    <property type="entry name" value="sortase_fam"/>
    <property type="match status" value="1"/>
</dbReference>
<dbReference type="InterPro" id="IPR053465">
    <property type="entry name" value="Sortase_Class_E"/>
</dbReference>
<dbReference type="InterPro" id="IPR023365">
    <property type="entry name" value="Sortase_dom-sf"/>
</dbReference>
<evidence type="ECO:0000256" key="1">
    <source>
        <dbReference type="ARBA" id="ARBA00022801"/>
    </source>
</evidence>
<keyword evidence="4" id="KW-1133">Transmembrane helix</keyword>
<feature type="transmembrane region" description="Helical" evidence="4">
    <location>
        <begin position="219"/>
        <end position="245"/>
    </location>
</feature>
<feature type="region of interest" description="Disordered" evidence="3">
    <location>
        <begin position="145"/>
        <end position="214"/>
    </location>
</feature>
<evidence type="ECO:0000256" key="2">
    <source>
        <dbReference type="PIRSR" id="PIRSR605754-1"/>
    </source>
</evidence>
<name>A0A2X3AN73_9ACTO</name>
<feature type="active site" description="Proton donor/acceptor" evidence="2">
    <location>
        <position position="343"/>
    </location>
</feature>
<feature type="compositionally biased region" description="Low complexity" evidence="3">
    <location>
        <begin position="61"/>
        <end position="90"/>
    </location>
</feature>
<dbReference type="Pfam" id="PF04203">
    <property type="entry name" value="Sortase"/>
    <property type="match status" value="1"/>
</dbReference>
<feature type="compositionally biased region" description="Polar residues" evidence="3">
    <location>
        <begin position="31"/>
        <end position="40"/>
    </location>
</feature>
<feature type="region of interest" description="Disordered" evidence="3">
    <location>
        <begin position="1"/>
        <end position="129"/>
    </location>
</feature>
<dbReference type="Gene3D" id="2.40.260.10">
    <property type="entry name" value="Sortase"/>
    <property type="match status" value="1"/>
</dbReference>
<dbReference type="AlphaFoldDB" id="A0A2X3AN73"/>
<dbReference type="GeneID" id="55564814"/>
<dbReference type="NCBIfam" id="NF033747">
    <property type="entry name" value="class_E_sortase"/>
    <property type="match status" value="1"/>
</dbReference>
<dbReference type="CDD" id="cd05830">
    <property type="entry name" value="Sortase_E"/>
    <property type="match status" value="1"/>
</dbReference>
<dbReference type="InterPro" id="IPR005754">
    <property type="entry name" value="Sortase"/>
</dbReference>
<dbReference type="EMBL" id="UASJ01000001">
    <property type="protein sequence ID" value="SQB63270.1"/>
    <property type="molecule type" value="Genomic_DNA"/>
</dbReference>
<dbReference type="Proteomes" id="UP000250245">
    <property type="component" value="Unassembled WGS sequence"/>
</dbReference>
<evidence type="ECO:0000256" key="4">
    <source>
        <dbReference type="SAM" id="Phobius"/>
    </source>
</evidence>
<dbReference type="InterPro" id="IPR042003">
    <property type="entry name" value="Sortase_E"/>
</dbReference>
<feature type="compositionally biased region" description="Low complexity" evidence="3">
    <location>
        <begin position="473"/>
        <end position="490"/>
    </location>
</feature>
<keyword evidence="4" id="KW-0472">Membrane</keyword>
<feature type="region of interest" description="Disordered" evidence="3">
    <location>
        <begin position="452"/>
        <end position="490"/>
    </location>
</feature>
<accession>A0A2X3AN73</accession>
<feature type="active site" description="Acyl-thioester intermediate" evidence="2">
    <location>
        <position position="412"/>
    </location>
</feature>
<gene>
    <name evidence="5" type="ORF">NCTC11820_00032</name>
</gene>
<dbReference type="RefSeq" id="WP_236589741.1">
    <property type="nucleotide sequence ID" value="NZ_CP068112.1"/>
</dbReference>
<feature type="compositionally biased region" description="Low complexity" evidence="3">
    <location>
        <begin position="145"/>
        <end position="160"/>
    </location>
</feature>
<evidence type="ECO:0000313" key="5">
    <source>
        <dbReference type="EMBL" id="SQB63270.1"/>
    </source>
</evidence>
<organism evidence="5 6">
    <name type="scientific">Mobiluncus curtisii</name>
    <dbReference type="NCBI Taxonomy" id="2051"/>
    <lineage>
        <taxon>Bacteria</taxon>
        <taxon>Bacillati</taxon>
        <taxon>Actinomycetota</taxon>
        <taxon>Actinomycetes</taxon>
        <taxon>Actinomycetales</taxon>
        <taxon>Actinomycetaceae</taxon>
        <taxon>Mobiluncus</taxon>
    </lineage>
</organism>
<sequence length="490" mass="51162">MSEQRPVPQQFPSRRQRRAQQESPVAPRSTPAASRQSRGTQPKPPQGPVASTPVPGPWAAQPPVASPSVVPPQVVSQVPTSGVSPVGSQSHAETSGTARPASSHPTRPVPPGAAGHTAMNPPVPGMAKPAVPGAVNLPVSGATTPAVAGGATPPSLASAPSRPPAGPTRPATSSLTPGEPPAQPLTSPQLLTRPSERPTAPIEDEAIAPTKRRRTPVSVLVMSGIGQTMLTVGVVLGLFVVWQLYVTTWQVQGATAVAVESFQNSTAHDATATTEEQRTDPPPDVTMPAVGQTFATLHVPRWDSMVIPIMQGTNEAVLDTGYAGHYTETQGPGELGNFALAAHRRSYGNSFRRVHELQTGDPLVVETSQAWLVYQVTSTEIVLPSQGDVIYPVPHKSKETVPHERLMTLTTCHPEYGNTQRFIVYSKFSYWVPRTQGRPLALKGLDAMKQAGQGVAPEGSQDGTEAPASDPNAIAPSGDASSAPGAGLVG</sequence>
<dbReference type="GO" id="GO:0016787">
    <property type="term" value="F:hydrolase activity"/>
    <property type="evidence" value="ECO:0007669"/>
    <property type="project" value="UniProtKB-KW"/>
</dbReference>
<protein>
    <submittedName>
        <fullName evidence="5">Sortase (Surface protein transpeptidase)</fullName>
    </submittedName>
</protein>
<evidence type="ECO:0000313" key="6">
    <source>
        <dbReference type="Proteomes" id="UP000250245"/>
    </source>
</evidence>
<evidence type="ECO:0000256" key="3">
    <source>
        <dbReference type="SAM" id="MobiDB-lite"/>
    </source>
</evidence>
<keyword evidence="1" id="KW-0378">Hydrolase</keyword>
<keyword evidence="4" id="KW-0812">Transmembrane</keyword>
<proteinExistence type="predicted"/>
<reference evidence="5 6" key="1">
    <citation type="submission" date="2018-06" db="EMBL/GenBank/DDBJ databases">
        <authorList>
            <consortium name="Pathogen Informatics"/>
            <person name="Doyle S."/>
        </authorList>
    </citation>
    <scope>NUCLEOTIDE SEQUENCE [LARGE SCALE GENOMIC DNA]</scope>
    <source>
        <strain evidence="5 6">NCTC11820</strain>
    </source>
</reference>
<dbReference type="SUPFAM" id="SSF63817">
    <property type="entry name" value="Sortase"/>
    <property type="match status" value="1"/>
</dbReference>